<dbReference type="SUPFAM" id="SSF51445">
    <property type="entry name" value="(Trans)glycosidases"/>
    <property type="match status" value="1"/>
</dbReference>
<dbReference type="AlphaFoldDB" id="A0A1W2DH21"/>
<feature type="binding site" evidence="10">
    <location>
        <position position="162"/>
    </location>
    <ligand>
        <name>substrate</name>
    </ligand>
</feature>
<dbReference type="Pfam" id="PF00232">
    <property type="entry name" value="Glyco_hydro_1"/>
    <property type="match status" value="1"/>
</dbReference>
<evidence type="ECO:0000256" key="9">
    <source>
        <dbReference type="PIRSR" id="PIRSR617736-1"/>
    </source>
</evidence>
<evidence type="ECO:0000256" key="5">
    <source>
        <dbReference type="ARBA" id="ARBA00023001"/>
    </source>
</evidence>
<feature type="binding site" evidence="10">
    <location>
        <position position="17"/>
    </location>
    <ligand>
        <name>substrate</name>
    </ligand>
</feature>
<feature type="binding site" evidence="10">
    <location>
        <position position="286"/>
    </location>
    <ligand>
        <name>substrate</name>
    </ligand>
</feature>
<protein>
    <recommendedName>
        <fullName evidence="3 11">Beta-glucosidase</fullName>
        <ecNumber evidence="3 11">3.2.1.21</ecNumber>
    </recommendedName>
</protein>
<dbReference type="GO" id="GO:0030245">
    <property type="term" value="P:cellulose catabolic process"/>
    <property type="evidence" value="ECO:0007669"/>
    <property type="project" value="UniProtKB-KW"/>
</dbReference>
<evidence type="ECO:0000256" key="11">
    <source>
        <dbReference type="RuleBase" id="RU361175"/>
    </source>
</evidence>
<feature type="active site" description="Proton donor" evidence="9">
    <location>
        <position position="163"/>
    </location>
</feature>
<keyword evidence="13" id="KW-1185">Reference proteome</keyword>
<gene>
    <name evidence="12" type="ORF">SAMN05661093_03300</name>
</gene>
<keyword evidence="8" id="KW-0624">Polysaccharide degradation</keyword>
<dbReference type="EMBL" id="FWXV01000002">
    <property type="protein sequence ID" value="SMC96432.1"/>
    <property type="molecule type" value="Genomic_DNA"/>
</dbReference>
<organism evidence="12 13">
    <name type="scientific">Kibdelosporangium aridum</name>
    <dbReference type="NCBI Taxonomy" id="2030"/>
    <lineage>
        <taxon>Bacteria</taxon>
        <taxon>Bacillati</taxon>
        <taxon>Actinomycetota</taxon>
        <taxon>Actinomycetes</taxon>
        <taxon>Pseudonocardiales</taxon>
        <taxon>Pseudonocardiaceae</taxon>
        <taxon>Kibdelosporangium</taxon>
    </lineage>
</organism>
<evidence type="ECO:0000256" key="4">
    <source>
        <dbReference type="ARBA" id="ARBA00022801"/>
    </source>
</evidence>
<dbReference type="PANTHER" id="PTHR10353:SF36">
    <property type="entry name" value="LP05116P"/>
    <property type="match status" value="1"/>
</dbReference>
<evidence type="ECO:0000313" key="12">
    <source>
        <dbReference type="EMBL" id="SMC96432.1"/>
    </source>
</evidence>
<dbReference type="FunFam" id="3.20.20.80:FF:000004">
    <property type="entry name" value="Beta-glucosidase 6-phospho-beta-glucosidase"/>
    <property type="match status" value="1"/>
</dbReference>
<keyword evidence="5" id="KW-0136">Cellulose degradation</keyword>
<feature type="binding site" evidence="10">
    <location>
        <position position="118"/>
    </location>
    <ligand>
        <name>substrate</name>
    </ligand>
</feature>
<dbReference type="InterPro" id="IPR017736">
    <property type="entry name" value="Glyco_hydro_1_beta-glucosidase"/>
</dbReference>
<dbReference type="PROSITE" id="PS00653">
    <property type="entry name" value="GLYCOSYL_HYDROL_F1_2"/>
    <property type="match status" value="1"/>
</dbReference>
<dbReference type="Proteomes" id="UP000192674">
    <property type="component" value="Unassembled WGS sequence"/>
</dbReference>
<evidence type="ECO:0000256" key="2">
    <source>
        <dbReference type="ARBA" id="ARBA00010838"/>
    </source>
</evidence>
<dbReference type="PRINTS" id="PR00131">
    <property type="entry name" value="GLHYDRLASE1"/>
</dbReference>
<keyword evidence="7 11" id="KW-0326">Glycosidase</keyword>
<dbReference type="InterPro" id="IPR033132">
    <property type="entry name" value="GH_1_N_CS"/>
</dbReference>
<feature type="active site" description="Nucleophile" evidence="9">
    <location>
        <position position="346"/>
    </location>
</feature>
<name>A0A1W2DH21_KIBAR</name>
<dbReference type="NCBIfam" id="TIGR03356">
    <property type="entry name" value="BGL"/>
    <property type="match status" value="1"/>
</dbReference>
<feature type="binding site" evidence="10">
    <location>
        <begin position="393"/>
        <end position="394"/>
    </location>
    <ligand>
        <name>substrate</name>
    </ligand>
</feature>
<sequence>MAFPDDFVWGVSTSAFQIEGATREGGRGVSVWDTFCATPGKIHNGDNADIACDHYNRFPEDVALMVELGVKAYRFSVAWPRIQPTGHGEVNVEGLDFYDNLVDALCEAGIAPVTTLYHWDTPQPLEDNGGWLVRDTAERFAEYAQIVGERLGDRVEMWIPLNEPMVETLFGYALGEYAPGKALLFDALPAAHYQNLAHGLAVTALRAAGAKNVGTANNHSPIWPASQDEGDLTAARHLGAVINWMYSDPVLTGKYPDEVIPYLPSDYADDLPKIAAPLDFYGVNYYEPQGVAKPGEGNPLPFELRPVEGYPLTTNDSPVVPDGLREFLTTLKSRYADALPPVYITESGCSFDGVHDRQRIDYHTEHLAALEKAISEGVDVRGYFVWSLLDNFEWSKGYQPRFGLVHIDYDTLSRTPKDSFHWYRGVIGGAR</sequence>
<dbReference type="OrthoDB" id="9765195at2"/>
<evidence type="ECO:0000256" key="10">
    <source>
        <dbReference type="PIRSR" id="PIRSR617736-2"/>
    </source>
</evidence>
<dbReference type="GO" id="GO:0005829">
    <property type="term" value="C:cytosol"/>
    <property type="evidence" value="ECO:0007669"/>
    <property type="project" value="TreeGrafter"/>
</dbReference>
<dbReference type="PANTHER" id="PTHR10353">
    <property type="entry name" value="GLYCOSYL HYDROLASE"/>
    <property type="match status" value="1"/>
</dbReference>
<accession>A0A1W2DH21</accession>
<keyword evidence="6" id="KW-0119">Carbohydrate metabolism</keyword>
<evidence type="ECO:0000256" key="8">
    <source>
        <dbReference type="ARBA" id="ARBA00023326"/>
    </source>
</evidence>
<evidence type="ECO:0000256" key="1">
    <source>
        <dbReference type="ARBA" id="ARBA00000448"/>
    </source>
</evidence>
<keyword evidence="4 11" id="KW-0378">Hydrolase</keyword>
<feature type="binding site" evidence="10">
    <location>
        <position position="386"/>
    </location>
    <ligand>
        <name>substrate</name>
    </ligand>
</feature>
<dbReference type="Gene3D" id="3.20.20.80">
    <property type="entry name" value="Glycosidases"/>
    <property type="match status" value="1"/>
</dbReference>
<evidence type="ECO:0000256" key="6">
    <source>
        <dbReference type="ARBA" id="ARBA00023277"/>
    </source>
</evidence>
<evidence type="ECO:0000313" key="13">
    <source>
        <dbReference type="Proteomes" id="UP000192674"/>
    </source>
</evidence>
<reference evidence="12 13" key="1">
    <citation type="submission" date="2017-04" db="EMBL/GenBank/DDBJ databases">
        <authorList>
            <person name="Afonso C.L."/>
            <person name="Miller P.J."/>
            <person name="Scott M.A."/>
            <person name="Spackman E."/>
            <person name="Goraichik I."/>
            <person name="Dimitrov K.M."/>
            <person name="Suarez D.L."/>
            <person name="Swayne D.E."/>
        </authorList>
    </citation>
    <scope>NUCLEOTIDE SEQUENCE [LARGE SCALE GENOMIC DNA]</scope>
    <source>
        <strain evidence="12 13">DSM 43828</strain>
    </source>
</reference>
<proteinExistence type="inferred from homology"/>
<dbReference type="GO" id="GO:0008422">
    <property type="term" value="F:beta-glucosidase activity"/>
    <property type="evidence" value="ECO:0007669"/>
    <property type="project" value="UniProtKB-EC"/>
</dbReference>
<evidence type="ECO:0000256" key="7">
    <source>
        <dbReference type="ARBA" id="ARBA00023295"/>
    </source>
</evidence>
<dbReference type="InterPro" id="IPR017853">
    <property type="entry name" value="GH"/>
</dbReference>
<dbReference type="InterPro" id="IPR001360">
    <property type="entry name" value="Glyco_hydro_1"/>
</dbReference>
<comment type="similarity">
    <text evidence="2 11">Belongs to the glycosyl hydrolase 1 family.</text>
</comment>
<evidence type="ECO:0000256" key="3">
    <source>
        <dbReference type="ARBA" id="ARBA00012744"/>
    </source>
</evidence>
<comment type="catalytic activity">
    <reaction evidence="1 11">
        <text>Hydrolysis of terminal, non-reducing beta-D-glucosyl residues with release of beta-D-glucose.</text>
        <dbReference type="EC" id="3.2.1.21"/>
    </reaction>
</comment>
<dbReference type="RefSeq" id="WP_084428231.1">
    <property type="nucleotide sequence ID" value="NZ_FWXV01000002.1"/>
</dbReference>
<dbReference type="EC" id="3.2.1.21" evidence="3 11"/>